<reference evidence="2 3" key="1">
    <citation type="submission" date="2015-01" db="EMBL/GenBank/DDBJ databases">
        <title>Genome of allotetraploid Gossypium barbadense reveals genomic plasticity and fiber elongation in cotton evolution.</title>
        <authorList>
            <person name="Chen X."/>
            <person name="Liu X."/>
            <person name="Zhao B."/>
            <person name="Zheng H."/>
            <person name="Hu Y."/>
            <person name="Lu G."/>
            <person name="Yang C."/>
            <person name="Chen J."/>
            <person name="Shan C."/>
            <person name="Zhang L."/>
            <person name="Zhou Y."/>
            <person name="Wang L."/>
            <person name="Guo W."/>
            <person name="Bai Y."/>
            <person name="Ruan J."/>
            <person name="Shangguan X."/>
            <person name="Mao Y."/>
            <person name="Jiang J."/>
            <person name="Zhu Y."/>
            <person name="Lei J."/>
            <person name="Kang H."/>
            <person name="Chen S."/>
            <person name="He X."/>
            <person name="Wang R."/>
            <person name="Wang Y."/>
            <person name="Chen J."/>
            <person name="Wang L."/>
            <person name="Yu S."/>
            <person name="Wang B."/>
            <person name="Wei J."/>
            <person name="Song S."/>
            <person name="Lu X."/>
            <person name="Gao Z."/>
            <person name="Gu W."/>
            <person name="Deng X."/>
            <person name="Ma D."/>
            <person name="Wang S."/>
            <person name="Liang W."/>
            <person name="Fang L."/>
            <person name="Cai C."/>
            <person name="Zhu X."/>
            <person name="Zhou B."/>
            <person name="Zhang Y."/>
            <person name="Chen Z."/>
            <person name="Xu S."/>
            <person name="Zhu R."/>
            <person name="Wang S."/>
            <person name="Zhang T."/>
            <person name="Zhao G."/>
        </authorList>
    </citation>
    <scope>NUCLEOTIDE SEQUENCE [LARGE SCALE GENOMIC DNA]</scope>
    <source>
        <strain evidence="3">cv. Xinhai21</strain>
        <tissue evidence="2">Leaf</tissue>
    </source>
</reference>
<proteinExistence type="predicted"/>
<dbReference type="EMBL" id="KZ664527">
    <property type="protein sequence ID" value="PPS04956.1"/>
    <property type="molecule type" value="Genomic_DNA"/>
</dbReference>
<keyword evidence="1" id="KW-0732">Signal</keyword>
<evidence type="ECO:0000313" key="2">
    <source>
        <dbReference type="EMBL" id="PPS04956.1"/>
    </source>
</evidence>
<accession>A0A2P5XNP4</accession>
<evidence type="ECO:0000256" key="1">
    <source>
        <dbReference type="SAM" id="SignalP"/>
    </source>
</evidence>
<dbReference type="AlphaFoldDB" id="A0A2P5XNP4"/>
<dbReference type="OrthoDB" id="10521464at2759"/>
<feature type="chain" id="PRO_5015160765" description="Secreted protein" evidence="1">
    <location>
        <begin position="28"/>
        <end position="94"/>
    </location>
</feature>
<evidence type="ECO:0008006" key="4">
    <source>
        <dbReference type="Google" id="ProtNLM"/>
    </source>
</evidence>
<dbReference type="Proteomes" id="UP000239757">
    <property type="component" value="Unassembled WGS sequence"/>
</dbReference>
<sequence length="94" mass="10629">MVTLSGEWNWFAISLVLPSQVLLSISAYKPPLAQDVDNFIVCRHEKRSAFFVRSAYSTNYRMEMARKGSIWHNPGPQKINSVGVKAFKQLGKAN</sequence>
<organism evidence="2 3">
    <name type="scientific">Gossypium barbadense</name>
    <name type="common">Sea Island cotton</name>
    <name type="synonym">Hibiscus barbadensis</name>
    <dbReference type="NCBI Taxonomy" id="3634"/>
    <lineage>
        <taxon>Eukaryota</taxon>
        <taxon>Viridiplantae</taxon>
        <taxon>Streptophyta</taxon>
        <taxon>Embryophyta</taxon>
        <taxon>Tracheophyta</taxon>
        <taxon>Spermatophyta</taxon>
        <taxon>Magnoliopsida</taxon>
        <taxon>eudicotyledons</taxon>
        <taxon>Gunneridae</taxon>
        <taxon>Pentapetalae</taxon>
        <taxon>rosids</taxon>
        <taxon>malvids</taxon>
        <taxon>Malvales</taxon>
        <taxon>Malvaceae</taxon>
        <taxon>Malvoideae</taxon>
        <taxon>Gossypium</taxon>
    </lineage>
</organism>
<protein>
    <recommendedName>
        <fullName evidence="4">Secreted protein</fullName>
    </recommendedName>
</protein>
<evidence type="ECO:0000313" key="3">
    <source>
        <dbReference type="Proteomes" id="UP000239757"/>
    </source>
</evidence>
<feature type="signal peptide" evidence="1">
    <location>
        <begin position="1"/>
        <end position="27"/>
    </location>
</feature>
<gene>
    <name evidence="2" type="ORF">GOBAR_AA15710</name>
</gene>
<name>A0A2P5XNP4_GOSBA</name>